<gene>
    <name evidence="1" type="ORF">OnM2_096033</name>
</gene>
<accession>A0A420HAS6</accession>
<evidence type="ECO:0000313" key="1">
    <source>
        <dbReference type="EMBL" id="RKF54546.1"/>
    </source>
</evidence>
<keyword evidence="2" id="KW-1185">Reference proteome</keyword>
<name>A0A420HAS6_9PEZI</name>
<proteinExistence type="predicted"/>
<reference evidence="1 2" key="1">
    <citation type="journal article" date="2018" name="BMC Genomics">
        <title>Comparative genome analyses reveal sequence features reflecting distinct modes of host-adaptation between dicot and monocot powdery mildew.</title>
        <authorList>
            <person name="Wu Y."/>
            <person name="Ma X."/>
            <person name="Pan Z."/>
            <person name="Kale S.D."/>
            <person name="Song Y."/>
            <person name="King H."/>
            <person name="Zhang Q."/>
            <person name="Presley C."/>
            <person name="Deng X."/>
            <person name="Wei C.I."/>
            <person name="Xiao S."/>
        </authorList>
    </citation>
    <scope>NUCLEOTIDE SEQUENCE [LARGE SCALE GENOMIC DNA]</scope>
    <source>
        <strain evidence="1">UMSG2</strain>
    </source>
</reference>
<dbReference type="AlphaFoldDB" id="A0A420HAS6"/>
<evidence type="ECO:0000313" key="2">
    <source>
        <dbReference type="Proteomes" id="UP000286134"/>
    </source>
</evidence>
<protein>
    <submittedName>
        <fullName evidence="1">Uncharacterized protein</fullName>
    </submittedName>
</protein>
<organism evidence="1 2">
    <name type="scientific">Erysiphe neolycopersici</name>
    <dbReference type="NCBI Taxonomy" id="212602"/>
    <lineage>
        <taxon>Eukaryota</taxon>
        <taxon>Fungi</taxon>
        <taxon>Dikarya</taxon>
        <taxon>Ascomycota</taxon>
        <taxon>Pezizomycotina</taxon>
        <taxon>Leotiomycetes</taxon>
        <taxon>Erysiphales</taxon>
        <taxon>Erysiphaceae</taxon>
        <taxon>Erysiphe</taxon>
    </lineage>
</organism>
<sequence length="69" mass="7835">MITFTAWASDVERYDIKIHVPHDSQIQIEQDSAKEGCELVRRYPLSAQANQCFQSLSHSRPATVSPTMN</sequence>
<comment type="caution">
    <text evidence="1">The sequence shown here is derived from an EMBL/GenBank/DDBJ whole genome shotgun (WGS) entry which is preliminary data.</text>
</comment>
<dbReference type="Proteomes" id="UP000286134">
    <property type="component" value="Unassembled WGS sequence"/>
</dbReference>
<dbReference type="EMBL" id="MCFK01009666">
    <property type="protein sequence ID" value="RKF54546.1"/>
    <property type="molecule type" value="Genomic_DNA"/>
</dbReference>